<organism evidence="1 2">
    <name type="scientific">Streptomyces nojiriensis</name>
    <dbReference type="NCBI Taxonomy" id="66374"/>
    <lineage>
        <taxon>Bacteria</taxon>
        <taxon>Bacillati</taxon>
        <taxon>Actinomycetota</taxon>
        <taxon>Actinomycetes</taxon>
        <taxon>Kitasatosporales</taxon>
        <taxon>Streptomycetaceae</taxon>
        <taxon>Streptomyces</taxon>
    </lineage>
</organism>
<evidence type="ECO:0000313" key="2">
    <source>
        <dbReference type="Proteomes" id="UP000613974"/>
    </source>
</evidence>
<name>A0ABQ3SF27_9ACTN</name>
<dbReference type="Proteomes" id="UP000613974">
    <property type="component" value="Unassembled WGS sequence"/>
</dbReference>
<dbReference type="EMBL" id="BNEC01000003">
    <property type="protein sequence ID" value="GHI66542.1"/>
    <property type="molecule type" value="Genomic_DNA"/>
</dbReference>
<sequence>MLRTLKYIRTLSDMEALPRLIVEHCVREPAPGAFALPGEVESREGIANNAASLRFGDLMDGLSVIGVPCCPTMATGWQFSGLSEEARNARDDSHLDVLPF</sequence>
<protein>
    <submittedName>
        <fullName evidence="1">Uncharacterized protein</fullName>
    </submittedName>
</protein>
<gene>
    <name evidence="1" type="ORF">Snoj_04600</name>
</gene>
<reference evidence="2" key="1">
    <citation type="submission" date="2023-07" db="EMBL/GenBank/DDBJ databases">
        <title>Whole genome shotgun sequence of Streptomyces nojiriensis NBRC 13794.</title>
        <authorList>
            <person name="Komaki H."/>
            <person name="Tamura T."/>
        </authorList>
    </citation>
    <scope>NUCLEOTIDE SEQUENCE [LARGE SCALE GENOMIC DNA]</scope>
    <source>
        <strain evidence="2">NBRC 13794</strain>
    </source>
</reference>
<comment type="caution">
    <text evidence="1">The sequence shown here is derived from an EMBL/GenBank/DDBJ whole genome shotgun (WGS) entry which is preliminary data.</text>
</comment>
<keyword evidence="2" id="KW-1185">Reference proteome</keyword>
<evidence type="ECO:0000313" key="1">
    <source>
        <dbReference type="EMBL" id="GHI66542.1"/>
    </source>
</evidence>
<proteinExistence type="predicted"/>
<accession>A0ABQ3SF27</accession>